<accession>A0A0M9FYI0</accession>
<feature type="compositionally biased region" description="Polar residues" evidence="1">
    <location>
        <begin position="329"/>
        <end position="345"/>
    </location>
</feature>
<feature type="compositionally biased region" description="Polar residues" evidence="1">
    <location>
        <begin position="487"/>
        <end position="499"/>
    </location>
</feature>
<dbReference type="GeneID" id="26906144"/>
<feature type="compositionally biased region" description="Low complexity" evidence="1">
    <location>
        <begin position="737"/>
        <end position="763"/>
    </location>
</feature>
<feature type="region of interest" description="Disordered" evidence="1">
    <location>
        <begin position="281"/>
        <end position="384"/>
    </location>
</feature>
<comment type="caution">
    <text evidence="2">The sequence shown here is derived from an EMBL/GenBank/DDBJ whole genome shotgun (WGS) entry which is preliminary data.</text>
</comment>
<feature type="region of interest" description="Disordered" evidence="1">
    <location>
        <begin position="183"/>
        <end position="256"/>
    </location>
</feature>
<feature type="region of interest" description="Disordered" evidence="1">
    <location>
        <begin position="50"/>
        <end position="102"/>
    </location>
</feature>
<feature type="region of interest" description="Disordered" evidence="1">
    <location>
        <begin position="1"/>
        <end position="20"/>
    </location>
</feature>
<feature type="region of interest" description="Disordered" evidence="1">
    <location>
        <begin position="806"/>
        <end position="910"/>
    </location>
</feature>
<evidence type="ECO:0000313" key="2">
    <source>
        <dbReference type="EMBL" id="KPA78730.1"/>
    </source>
</evidence>
<dbReference type="RefSeq" id="XP_015657169.1">
    <property type="nucleotide sequence ID" value="XM_015804035.1"/>
</dbReference>
<evidence type="ECO:0000256" key="1">
    <source>
        <dbReference type="SAM" id="MobiDB-lite"/>
    </source>
</evidence>
<feature type="compositionally biased region" description="Polar residues" evidence="1">
    <location>
        <begin position="575"/>
        <end position="588"/>
    </location>
</feature>
<organism evidence="2 3">
    <name type="scientific">Leptomonas pyrrhocoris</name>
    <name type="common">Firebug parasite</name>
    <dbReference type="NCBI Taxonomy" id="157538"/>
    <lineage>
        <taxon>Eukaryota</taxon>
        <taxon>Discoba</taxon>
        <taxon>Euglenozoa</taxon>
        <taxon>Kinetoplastea</taxon>
        <taxon>Metakinetoplastina</taxon>
        <taxon>Trypanosomatida</taxon>
        <taxon>Trypanosomatidae</taxon>
        <taxon>Leishmaniinae</taxon>
        <taxon>Leptomonas</taxon>
    </lineage>
</organism>
<feature type="compositionally biased region" description="Polar residues" evidence="1">
    <location>
        <begin position="818"/>
        <end position="830"/>
    </location>
</feature>
<dbReference type="OMA" id="FKAKPRC"/>
<dbReference type="EMBL" id="LGTL01000012">
    <property type="protein sequence ID" value="KPA78730.1"/>
    <property type="molecule type" value="Genomic_DNA"/>
</dbReference>
<feature type="region of interest" description="Disordered" evidence="1">
    <location>
        <begin position="470"/>
        <end position="539"/>
    </location>
</feature>
<keyword evidence="3" id="KW-1185">Reference proteome</keyword>
<gene>
    <name evidence="2" type="ORF">ABB37_05854</name>
</gene>
<feature type="region of interest" description="Disordered" evidence="1">
    <location>
        <begin position="573"/>
        <end position="667"/>
    </location>
</feature>
<feature type="compositionally biased region" description="Polar residues" evidence="1">
    <location>
        <begin position="884"/>
        <end position="899"/>
    </location>
</feature>
<feature type="compositionally biased region" description="Low complexity" evidence="1">
    <location>
        <begin position="436"/>
        <end position="448"/>
    </location>
</feature>
<feature type="compositionally biased region" description="Polar residues" evidence="1">
    <location>
        <begin position="646"/>
        <end position="664"/>
    </location>
</feature>
<evidence type="ECO:0000313" key="3">
    <source>
        <dbReference type="Proteomes" id="UP000037923"/>
    </source>
</evidence>
<dbReference type="VEuPathDB" id="TriTrypDB:LpyrH10_12_0320"/>
<sequence>MERRGSNIETSAVRHSRRRSAVTIIAPGEEANPFQQDAVNVSFQKQSLPAYSRFDNFKANPREEEDGVNEVPASAPRGPPPSSSAAPSASVMPGRVNGLPNDNTVTRNGASARRALSAPLEPSRFDGPPAADWGAVPVSASKCMSGLHVFPQTPPTVAVAPAQLTLTVRNGNVLVAAAAPPALQFPSLPNGRSNRGGSGSDTPGAHAGRGANSTPVAVAVLAGVPPRRGGPVPQAASSSTVNGISPAGRLSVTSRRGQTPPLAFQQSALSHAASAVGPSVGLNASSMGAVSRNTSSSGTSRSMGISSYASAPPLQPPPSSAAAKWTSAARRQQLNANAGSYNSGRRATVPQGGTPQRRGEQQQVPHPPSRGSATSSASVSAYEEDGRKASVLELSSLLSSTAASDTSSTAASDDGRDSFARYSDSGRDPSIVIEEGGAAVGPSAAAAGTQSPTPDYCDFLKPALRRKLAEMAETPASPPKRQKQHPMDTSTRDGSTNPSAGEGERATAAAAKKTDASSTQNGKGSRKGESNPLGGLSLSQREPLTLSDISNSFQSPLFFTPLEELREAVQFDAKPTQSNDHSPVTSTPAADVSATERSGSSLADYSLTDTATDATGSGVNPDSLRGPVNARQRRNRPVVRLPSPVELNSVQQRGKGNGPTTSSPPLLATKHRANLAHRHGTNSREQSVRAGATTAAGKSISVDSWDFDYLVRNGLVRVTEKNEILDESPSAPHVNVPGTSAAAAPSPTSTGTTNNHRSSSSSRAEQKWLVTQSLSINPAEFSFDHLSLNQQCSTVAKLRRVFESQRKPIARGDGGAANPSSTVRTPPEQTESPRGKESGSLARKQSNSLALSTGSTVAAPCSEESSKASSVADGGTDSGRSAVVRTSVSAPSTEFSFNRLTPPRSADTKAMTLPPISSTSHPNPAPMRATSFPSNASGDDFHLSRGTSSTDGASPIYSNFTPSRSKGTNATLLSLSMPAGDAAFSLSRFHNLNSSFDTVNMSDHRDV</sequence>
<feature type="compositionally biased region" description="Low complexity" evidence="1">
    <location>
        <begin position="369"/>
        <end position="381"/>
    </location>
</feature>
<feature type="compositionally biased region" description="Polar residues" evidence="1">
    <location>
        <begin position="843"/>
        <end position="856"/>
    </location>
</feature>
<dbReference type="AlphaFoldDB" id="A0A0M9FYI0"/>
<name>A0A0M9FYI0_LEPPY</name>
<feature type="compositionally biased region" description="Low complexity" evidence="1">
    <location>
        <begin position="215"/>
        <end position="233"/>
    </location>
</feature>
<feature type="compositionally biased region" description="Low complexity" evidence="1">
    <location>
        <begin position="291"/>
        <end position="312"/>
    </location>
</feature>
<feature type="region of interest" description="Disordered" evidence="1">
    <location>
        <begin position="724"/>
        <end position="765"/>
    </location>
</feature>
<proteinExistence type="predicted"/>
<feature type="region of interest" description="Disordered" evidence="1">
    <location>
        <begin position="400"/>
        <end position="458"/>
    </location>
</feature>
<dbReference type="Proteomes" id="UP000037923">
    <property type="component" value="Unassembled WGS sequence"/>
</dbReference>
<reference evidence="2 3" key="1">
    <citation type="submission" date="2015-07" db="EMBL/GenBank/DDBJ databases">
        <title>High-quality genome of monoxenous trypanosomatid Leptomonas pyrrhocoris.</title>
        <authorList>
            <person name="Flegontov P."/>
            <person name="Butenko A."/>
            <person name="Firsov S."/>
            <person name="Vlcek C."/>
            <person name="Logacheva M.D."/>
            <person name="Field M."/>
            <person name="Filatov D."/>
            <person name="Flegontova O."/>
            <person name="Gerasimov E."/>
            <person name="Jackson A.P."/>
            <person name="Kelly S."/>
            <person name="Opperdoes F."/>
            <person name="O'Reilly A."/>
            <person name="Votypka J."/>
            <person name="Yurchenko V."/>
            <person name="Lukes J."/>
        </authorList>
    </citation>
    <scope>NUCLEOTIDE SEQUENCE [LARGE SCALE GENOMIC DNA]</scope>
    <source>
        <strain evidence="2">H10</strain>
    </source>
</reference>
<feature type="compositionally biased region" description="Basic and acidic residues" evidence="1">
    <location>
        <begin position="413"/>
        <end position="427"/>
    </location>
</feature>
<feature type="compositionally biased region" description="Polar residues" evidence="1">
    <location>
        <begin position="595"/>
        <end position="620"/>
    </location>
</feature>
<dbReference type="OrthoDB" id="267422at2759"/>
<protein>
    <submittedName>
        <fullName evidence="2">Uncharacterized protein</fullName>
    </submittedName>
</protein>
<feature type="compositionally biased region" description="Low complexity" evidence="1">
    <location>
        <begin position="400"/>
        <end position="412"/>
    </location>
</feature>